<name>A0AAD9I371_9PEZI</name>
<feature type="compositionally biased region" description="Low complexity" evidence="1">
    <location>
        <begin position="131"/>
        <end position="147"/>
    </location>
</feature>
<accession>A0AAD9I371</accession>
<proteinExistence type="predicted"/>
<comment type="caution">
    <text evidence="2">The sequence shown here is derived from an EMBL/GenBank/DDBJ whole genome shotgun (WGS) entry which is preliminary data.</text>
</comment>
<organism evidence="2 3">
    <name type="scientific">Phyllachora maydis</name>
    <dbReference type="NCBI Taxonomy" id="1825666"/>
    <lineage>
        <taxon>Eukaryota</taxon>
        <taxon>Fungi</taxon>
        <taxon>Dikarya</taxon>
        <taxon>Ascomycota</taxon>
        <taxon>Pezizomycotina</taxon>
        <taxon>Sordariomycetes</taxon>
        <taxon>Sordariomycetidae</taxon>
        <taxon>Phyllachorales</taxon>
        <taxon>Phyllachoraceae</taxon>
        <taxon>Phyllachora</taxon>
    </lineage>
</organism>
<gene>
    <name evidence="2" type="ORF">P8C59_004855</name>
</gene>
<evidence type="ECO:0000256" key="1">
    <source>
        <dbReference type="SAM" id="MobiDB-lite"/>
    </source>
</evidence>
<feature type="region of interest" description="Disordered" evidence="1">
    <location>
        <begin position="80"/>
        <end position="166"/>
    </location>
</feature>
<dbReference type="EMBL" id="JAQQPM010000003">
    <property type="protein sequence ID" value="KAK2070354.1"/>
    <property type="molecule type" value="Genomic_DNA"/>
</dbReference>
<feature type="compositionally biased region" description="Basic and acidic residues" evidence="1">
    <location>
        <begin position="155"/>
        <end position="166"/>
    </location>
</feature>
<feature type="compositionally biased region" description="Polar residues" evidence="1">
    <location>
        <begin position="87"/>
        <end position="100"/>
    </location>
</feature>
<dbReference type="Proteomes" id="UP001217918">
    <property type="component" value="Unassembled WGS sequence"/>
</dbReference>
<protein>
    <submittedName>
        <fullName evidence="2">Uncharacterized protein</fullName>
    </submittedName>
</protein>
<evidence type="ECO:0000313" key="2">
    <source>
        <dbReference type="EMBL" id="KAK2070354.1"/>
    </source>
</evidence>
<evidence type="ECO:0000313" key="3">
    <source>
        <dbReference type="Proteomes" id="UP001217918"/>
    </source>
</evidence>
<dbReference type="AlphaFoldDB" id="A0AAD9I371"/>
<sequence length="208" mass="22934">MYTYIACSPCRRCYCDSSFTNLLIANTDSFSNSDNLVYTILAPTPTKLAKIMLAIRRIAAYKAKRRKVAKAYAAAAKKEGLRRSKHTAGSNTGRYTTDSGLTADKDDNNAYNRAYIPSANIEKEKEEEGSSSDNDSVNSSTSDSANKGEGSSVHKRGEGSLRYKDIPPYKRQRVISYPYSPPSAPYADIYVYYIQAITAGKSWGPNNT</sequence>
<reference evidence="2" key="1">
    <citation type="journal article" date="2023" name="Mol. Plant Microbe Interact.">
        <title>Elucidating the Obligate Nature and Biological Capacity of an Invasive Fungal Corn Pathogen.</title>
        <authorList>
            <person name="MacCready J.S."/>
            <person name="Roggenkamp E.M."/>
            <person name="Gdanetz K."/>
            <person name="Chilvers M.I."/>
        </authorList>
    </citation>
    <scope>NUCLEOTIDE SEQUENCE</scope>
    <source>
        <strain evidence="2">PM02</strain>
    </source>
</reference>
<keyword evidence="3" id="KW-1185">Reference proteome</keyword>